<gene>
    <name evidence="1" type="ORF">GCM10022380_46480</name>
</gene>
<comment type="caution">
    <text evidence="1">The sequence shown here is derived from an EMBL/GenBank/DDBJ whole genome shotgun (WGS) entry which is preliminary data.</text>
</comment>
<sequence>MPQVTQMGFMWCDATRFSGRRALLLLRYARAGPHTAKRLLRAMLPPGAAAPKKCGSQPE</sequence>
<dbReference type="Proteomes" id="UP001501624">
    <property type="component" value="Unassembled WGS sequence"/>
</dbReference>
<keyword evidence="2" id="KW-1185">Reference proteome</keyword>
<evidence type="ECO:0000313" key="2">
    <source>
        <dbReference type="Proteomes" id="UP001501624"/>
    </source>
</evidence>
<accession>A0ABP7IN33</accession>
<evidence type="ECO:0000313" key="1">
    <source>
        <dbReference type="EMBL" id="GAA3822132.1"/>
    </source>
</evidence>
<reference evidence="2" key="1">
    <citation type="journal article" date="2019" name="Int. J. Syst. Evol. Microbiol.">
        <title>The Global Catalogue of Microorganisms (GCM) 10K type strain sequencing project: providing services to taxonomists for standard genome sequencing and annotation.</title>
        <authorList>
            <consortium name="The Broad Institute Genomics Platform"/>
            <consortium name="The Broad Institute Genome Sequencing Center for Infectious Disease"/>
            <person name="Wu L."/>
            <person name="Ma J."/>
        </authorList>
    </citation>
    <scope>NUCLEOTIDE SEQUENCE [LARGE SCALE GENOMIC DNA]</scope>
    <source>
        <strain evidence="2">JCM 17017</strain>
    </source>
</reference>
<dbReference type="EMBL" id="BAABCM010000006">
    <property type="protein sequence ID" value="GAA3822132.1"/>
    <property type="molecule type" value="Genomic_DNA"/>
</dbReference>
<evidence type="ECO:0008006" key="3">
    <source>
        <dbReference type="Google" id="ProtNLM"/>
    </source>
</evidence>
<name>A0ABP7IN33_9PSEU</name>
<proteinExistence type="predicted"/>
<protein>
    <recommendedName>
        <fullName evidence="3">Transposase</fullName>
    </recommendedName>
</protein>
<organism evidence="1 2">
    <name type="scientific">Amycolatopsis tucumanensis</name>
    <dbReference type="NCBI Taxonomy" id="401106"/>
    <lineage>
        <taxon>Bacteria</taxon>
        <taxon>Bacillati</taxon>
        <taxon>Actinomycetota</taxon>
        <taxon>Actinomycetes</taxon>
        <taxon>Pseudonocardiales</taxon>
        <taxon>Pseudonocardiaceae</taxon>
        <taxon>Amycolatopsis</taxon>
    </lineage>
</organism>